<dbReference type="EMBL" id="QMRA01000109">
    <property type="protein sequence ID" value="RLE52592.1"/>
    <property type="molecule type" value="Genomic_DNA"/>
</dbReference>
<dbReference type="InterPro" id="IPR041532">
    <property type="entry name" value="RlmI-like_PUA"/>
</dbReference>
<comment type="subcellular location">
    <subcellularLocation>
        <location evidence="1">Cytoplasm</location>
    </subcellularLocation>
</comment>
<dbReference type="InterPro" id="IPR036974">
    <property type="entry name" value="PUA_sf"/>
</dbReference>
<keyword evidence="3 9" id="KW-0489">Methyltransferase</keyword>
<dbReference type="Pfam" id="PF10672">
    <property type="entry name" value="Methyltrans_SAM"/>
    <property type="match status" value="1"/>
</dbReference>
<dbReference type="Gene3D" id="3.40.50.150">
    <property type="entry name" value="Vaccinia Virus protein VP39"/>
    <property type="match status" value="1"/>
</dbReference>
<evidence type="ECO:0000313" key="9">
    <source>
        <dbReference type="EMBL" id="RLE52592.1"/>
    </source>
</evidence>
<evidence type="ECO:0000256" key="6">
    <source>
        <dbReference type="ARBA" id="ARBA00038091"/>
    </source>
</evidence>
<evidence type="ECO:0000256" key="3">
    <source>
        <dbReference type="ARBA" id="ARBA00022603"/>
    </source>
</evidence>
<dbReference type="Proteomes" id="UP000269499">
    <property type="component" value="Unassembled WGS sequence"/>
</dbReference>
<evidence type="ECO:0000256" key="4">
    <source>
        <dbReference type="ARBA" id="ARBA00022679"/>
    </source>
</evidence>
<evidence type="ECO:0000313" key="10">
    <source>
        <dbReference type="Proteomes" id="UP000269499"/>
    </source>
</evidence>
<evidence type="ECO:0000259" key="8">
    <source>
        <dbReference type="Pfam" id="PF17785"/>
    </source>
</evidence>
<dbReference type="GO" id="GO:0003723">
    <property type="term" value="F:RNA binding"/>
    <property type="evidence" value="ECO:0007669"/>
    <property type="project" value="InterPro"/>
</dbReference>
<keyword evidence="4" id="KW-0808">Transferase</keyword>
<evidence type="ECO:0000259" key="7">
    <source>
        <dbReference type="Pfam" id="PF10672"/>
    </source>
</evidence>
<keyword evidence="5" id="KW-0949">S-adenosyl-L-methionine</keyword>
<dbReference type="GO" id="GO:0032259">
    <property type="term" value="P:methylation"/>
    <property type="evidence" value="ECO:0007669"/>
    <property type="project" value="UniProtKB-KW"/>
</dbReference>
<evidence type="ECO:0000256" key="5">
    <source>
        <dbReference type="ARBA" id="ARBA00022691"/>
    </source>
</evidence>
<dbReference type="PROSITE" id="PS50890">
    <property type="entry name" value="PUA"/>
    <property type="match status" value="1"/>
</dbReference>
<feature type="domain" description="S-adenosylmethionine-dependent methyltransferase" evidence="7">
    <location>
        <begin position="178"/>
        <end position="305"/>
    </location>
</feature>
<dbReference type="CDD" id="cd21153">
    <property type="entry name" value="PUA_RlmI"/>
    <property type="match status" value="1"/>
</dbReference>
<dbReference type="SUPFAM" id="SSF53335">
    <property type="entry name" value="S-adenosyl-L-methionine-dependent methyltransferases"/>
    <property type="match status" value="1"/>
</dbReference>
<dbReference type="SUPFAM" id="SSF88697">
    <property type="entry name" value="PUA domain-like"/>
    <property type="match status" value="1"/>
</dbReference>
<comment type="caution">
    <text evidence="9">The sequence shown here is derived from an EMBL/GenBank/DDBJ whole genome shotgun (WGS) entry which is preliminary data.</text>
</comment>
<dbReference type="PANTHER" id="PTHR42873">
    <property type="entry name" value="RIBOSOMAL RNA LARGE SUBUNIT METHYLTRANSFERASE"/>
    <property type="match status" value="1"/>
</dbReference>
<keyword evidence="2" id="KW-0963">Cytoplasm</keyword>
<reference evidence="9 10" key="1">
    <citation type="submission" date="2018-06" db="EMBL/GenBank/DDBJ databases">
        <title>Extensive metabolic versatility and redundancy in microbially diverse, dynamic hydrothermal sediments.</title>
        <authorList>
            <person name="Dombrowski N."/>
            <person name="Teske A."/>
            <person name="Baker B.J."/>
        </authorList>
    </citation>
    <scope>NUCLEOTIDE SEQUENCE [LARGE SCALE GENOMIC DNA]</scope>
    <source>
        <strain evidence="9">B20_G2</strain>
    </source>
</reference>
<dbReference type="AlphaFoldDB" id="A0A497EZX4"/>
<accession>A0A497EZX4</accession>
<dbReference type="Pfam" id="PF17785">
    <property type="entry name" value="PUA_3"/>
    <property type="match status" value="1"/>
</dbReference>
<evidence type="ECO:0000256" key="1">
    <source>
        <dbReference type="ARBA" id="ARBA00004496"/>
    </source>
</evidence>
<protein>
    <submittedName>
        <fullName evidence="9">Class I SAM-dependent rRNA methyltransferase</fullName>
    </submittedName>
</protein>
<evidence type="ECO:0000256" key="2">
    <source>
        <dbReference type="ARBA" id="ARBA00022490"/>
    </source>
</evidence>
<dbReference type="PANTHER" id="PTHR42873:SF1">
    <property type="entry name" value="S-ADENOSYLMETHIONINE-DEPENDENT METHYLTRANSFERASE DOMAIN-CONTAINING PROTEIN"/>
    <property type="match status" value="1"/>
</dbReference>
<dbReference type="CDD" id="cd02440">
    <property type="entry name" value="AdoMet_MTases"/>
    <property type="match status" value="1"/>
</dbReference>
<dbReference type="GO" id="GO:0008168">
    <property type="term" value="F:methyltransferase activity"/>
    <property type="evidence" value="ECO:0007669"/>
    <property type="project" value="UniProtKB-KW"/>
</dbReference>
<feature type="domain" description="RlmI-like PUA" evidence="8">
    <location>
        <begin position="12"/>
        <end position="75"/>
    </location>
</feature>
<dbReference type="Gene3D" id="2.30.130.10">
    <property type="entry name" value="PUA domain"/>
    <property type="match status" value="1"/>
</dbReference>
<dbReference type="GO" id="GO:0005737">
    <property type="term" value="C:cytoplasm"/>
    <property type="evidence" value="ECO:0007669"/>
    <property type="project" value="UniProtKB-SubCell"/>
</dbReference>
<dbReference type="CDD" id="cd11572">
    <property type="entry name" value="RlmI_M_like"/>
    <property type="match status" value="1"/>
</dbReference>
<dbReference type="InterPro" id="IPR019614">
    <property type="entry name" value="SAM-dep_methyl-trfase"/>
</dbReference>
<comment type="similarity">
    <text evidence="6">Belongs to the methyltransferase superfamily. RlmI family.</text>
</comment>
<gene>
    <name evidence="9" type="ORF">DRJ26_04510</name>
</gene>
<name>A0A497EZX4_9CREN</name>
<dbReference type="InterPro" id="IPR015947">
    <property type="entry name" value="PUA-like_sf"/>
</dbReference>
<proteinExistence type="inferred from homology"/>
<sequence>MKNKAMEVKGKIYLSREGSRLVANGELNIYSQWIRKVEGNPTKGSIVKVLDFQGKLLGKGFYEDIGAIGVRLLSFEDEELTLQTIIDRIVKAEEFRKDKLKLRSFYRIINADGDLMPGIIIDRYEEIIVIQSSSIGFDKILKPLAQSIMRELNAKTVYVRNDQRSRREVGLKVWRGTLAGDKITRTIVLEGEVKFYVDVGKGQKTGFFIDQRCNRIELEKYLSKGDKVLDLYSYTGGFAIHAAHKNAKVVMVEESGYAVTEARKNAELNGVQDKCKIVCGRVEEYLEKCDEKFDVVIADPPALIQSRDRRKEGLRAYLKLYEAAIKRVEHGGLLVASSCSYFINEEEFMKILWRASRNAGRILKLIGRVRGASPCHLARPRDKHLMYLKVAFVAVN</sequence>
<dbReference type="InterPro" id="IPR029063">
    <property type="entry name" value="SAM-dependent_MTases_sf"/>
</dbReference>
<dbReference type="Gene3D" id="3.30.750.80">
    <property type="entry name" value="RNA methyltransferase domain (HRMD) like"/>
    <property type="match status" value="1"/>
</dbReference>
<organism evidence="9 10">
    <name type="scientific">Thermoproteota archaeon</name>
    <dbReference type="NCBI Taxonomy" id="2056631"/>
    <lineage>
        <taxon>Archaea</taxon>
        <taxon>Thermoproteota</taxon>
    </lineage>
</organism>